<gene>
    <name evidence="2" type="ORF">NAV_LOCUS9270</name>
</gene>
<dbReference type="STRING" id="6277.A0A498SRK1"/>
<feature type="compositionally biased region" description="Basic and acidic residues" evidence="1">
    <location>
        <begin position="261"/>
        <end position="297"/>
    </location>
</feature>
<evidence type="ECO:0000313" key="3">
    <source>
        <dbReference type="Proteomes" id="UP000276991"/>
    </source>
</evidence>
<sequence>LCLRHFGYQTEQTANALLNTTELPLDLQALISVELKEENAPMVHAGSSPFYDFTDDEISDDKVKMNETKLSDPLICMKPPQLSTNPSIPQNAFESKTGNNSRECMKVEYGVEAFLRRKKINTEIKNKPLFTETFDVPDSEKVALRPTYERYRYVKRASPEYNMYDDEYDDTYDQYQNYDLDFSNGDIAIEKAGIEPNTNRIPMHDEADDNVENDEKRKFGGDSAQKKHLKNDRKLMNADEKNQNIVCVKRAGHSSGSASNEAHKSKYTGGRERQLKERRKGEFRRQQADKKMRSGMF</sequence>
<dbReference type="EMBL" id="UPTC01003567">
    <property type="protein sequence ID" value="VBB34479.1"/>
    <property type="molecule type" value="Genomic_DNA"/>
</dbReference>
<proteinExistence type="predicted"/>
<accession>A0A498SRK1</accession>
<reference evidence="2 3" key="1">
    <citation type="submission" date="2018-08" db="EMBL/GenBank/DDBJ databases">
        <authorList>
            <person name="Laetsch R D."/>
            <person name="Stevens L."/>
            <person name="Kumar S."/>
            <person name="Blaxter L. M."/>
        </authorList>
    </citation>
    <scope>NUCLEOTIDE SEQUENCE [LARGE SCALE GENOMIC DNA]</scope>
</reference>
<evidence type="ECO:0008006" key="4">
    <source>
        <dbReference type="Google" id="ProtNLM"/>
    </source>
</evidence>
<evidence type="ECO:0000313" key="2">
    <source>
        <dbReference type="EMBL" id="VBB34479.1"/>
    </source>
</evidence>
<dbReference type="Proteomes" id="UP000276991">
    <property type="component" value="Unassembled WGS sequence"/>
</dbReference>
<protein>
    <recommendedName>
        <fullName evidence="4">CUE domain-containing protein</fullName>
    </recommendedName>
</protein>
<feature type="region of interest" description="Disordered" evidence="1">
    <location>
        <begin position="251"/>
        <end position="297"/>
    </location>
</feature>
<feature type="non-terminal residue" evidence="2">
    <location>
        <position position="1"/>
    </location>
</feature>
<dbReference type="OrthoDB" id="5824609at2759"/>
<dbReference type="AlphaFoldDB" id="A0A498SRK1"/>
<name>A0A498SRK1_ACAVI</name>
<keyword evidence="3" id="KW-1185">Reference proteome</keyword>
<feature type="region of interest" description="Disordered" evidence="1">
    <location>
        <begin position="198"/>
        <end position="231"/>
    </location>
</feature>
<organism evidence="2 3">
    <name type="scientific">Acanthocheilonema viteae</name>
    <name type="common">Filarial nematode worm</name>
    <name type="synonym">Dipetalonema viteae</name>
    <dbReference type="NCBI Taxonomy" id="6277"/>
    <lineage>
        <taxon>Eukaryota</taxon>
        <taxon>Metazoa</taxon>
        <taxon>Ecdysozoa</taxon>
        <taxon>Nematoda</taxon>
        <taxon>Chromadorea</taxon>
        <taxon>Rhabditida</taxon>
        <taxon>Spirurina</taxon>
        <taxon>Spiruromorpha</taxon>
        <taxon>Filarioidea</taxon>
        <taxon>Onchocercidae</taxon>
        <taxon>Acanthocheilonema</taxon>
    </lineage>
</organism>
<evidence type="ECO:0000256" key="1">
    <source>
        <dbReference type="SAM" id="MobiDB-lite"/>
    </source>
</evidence>